<feature type="region of interest" description="Disordered" evidence="1">
    <location>
        <begin position="77"/>
        <end position="118"/>
    </location>
</feature>
<dbReference type="RefSeq" id="WP_013700872.1">
    <property type="nucleotide sequence ID" value="NC_015385.1"/>
</dbReference>
<evidence type="ECO:0000256" key="1">
    <source>
        <dbReference type="SAM" id="MobiDB-lite"/>
    </source>
</evidence>
<reference evidence="4" key="2">
    <citation type="submission" date="2011-04" db="EMBL/GenBank/DDBJ databases">
        <title>The complete genome of chromosome of Treponema succinifaciens DSM 2489.</title>
        <authorList>
            <person name="Lucas S."/>
            <person name="Copeland A."/>
            <person name="Lapidus A."/>
            <person name="Bruce D."/>
            <person name="Goodwin L."/>
            <person name="Pitluck S."/>
            <person name="Peters L."/>
            <person name="Kyrpides N."/>
            <person name="Mavromatis K."/>
            <person name="Ivanova N."/>
            <person name="Ovchinnikova G."/>
            <person name="Teshima H."/>
            <person name="Detter J.C."/>
            <person name="Tapia R."/>
            <person name="Han C."/>
            <person name="Land M."/>
            <person name="Hauser L."/>
            <person name="Markowitz V."/>
            <person name="Cheng J.-F."/>
            <person name="Hugenholtz P."/>
            <person name="Woyke T."/>
            <person name="Wu D."/>
            <person name="Gronow S."/>
            <person name="Wellnitz S."/>
            <person name="Brambilla E."/>
            <person name="Klenk H.-P."/>
            <person name="Eisen J.A."/>
        </authorList>
    </citation>
    <scope>NUCLEOTIDE SEQUENCE [LARGE SCALE GENOMIC DNA]</scope>
    <source>
        <strain evidence="4">ATCC 33096 / DSM 2489 / 6091</strain>
    </source>
</reference>
<reference evidence="3 4" key="1">
    <citation type="journal article" date="2011" name="Stand. Genomic Sci.">
        <title>Complete genome sequence of Treponema succinifaciens type strain (6091).</title>
        <authorList>
            <person name="Han C."/>
            <person name="Gronow S."/>
            <person name="Teshima H."/>
            <person name="Lapidus A."/>
            <person name="Nolan M."/>
            <person name="Lucas S."/>
            <person name="Hammon N."/>
            <person name="Deshpande S."/>
            <person name="Cheng J.F."/>
            <person name="Zeytun A."/>
            <person name="Tapia R."/>
            <person name="Goodwin L."/>
            <person name="Pitluck S."/>
            <person name="Liolios K."/>
            <person name="Pagani I."/>
            <person name="Ivanova N."/>
            <person name="Mavromatis K."/>
            <person name="Mikhailova N."/>
            <person name="Huntemann M."/>
            <person name="Pati A."/>
            <person name="Chen A."/>
            <person name="Palaniappan K."/>
            <person name="Land M."/>
            <person name="Hauser L."/>
            <person name="Brambilla E.M."/>
            <person name="Rohde M."/>
            <person name="Goker M."/>
            <person name="Woyke T."/>
            <person name="Bristow J."/>
            <person name="Eisen J.A."/>
            <person name="Markowitz V."/>
            <person name="Hugenholtz P."/>
            <person name="Kyrpides N.C."/>
            <person name="Klenk H.P."/>
            <person name="Detter J.C."/>
        </authorList>
    </citation>
    <scope>NUCLEOTIDE SEQUENCE [LARGE SCALE GENOMIC DNA]</scope>
    <source>
        <strain evidence="4">ATCC 33096 / DSM 2489 / 6091</strain>
    </source>
</reference>
<feature type="domain" description="DEAD box helicase DbpA/CsdA RNA-binding" evidence="2">
    <location>
        <begin position="127"/>
        <end position="197"/>
    </location>
</feature>
<dbReference type="eggNOG" id="COG0724">
    <property type="taxonomic scope" value="Bacteria"/>
</dbReference>
<accession>F2NUK2</accession>
<dbReference type="GeneID" id="302997825"/>
<dbReference type="Pfam" id="PF03880">
    <property type="entry name" value="DbpA"/>
    <property type="match status" value="1"/>
</dbReference>
<dbReference type="InterPro" id="IPR005580">
    <property type="entry name" value="DbpA/CsdA_RNA-bd_dom"/>
</dbReference>
<dbReference type="CDD" id="cd12252">
    <property type="entry name" value="RRM_DbpA"/>
    <property type="match status" value="1"/>
</dbReference>
<feature type="region of interest" description="Disordered" evidence="1">
    <location>
        <begin position="198"/>
        <end position="286"/>
    </location>
</feature>
<organism evidence="3 4">
    <name type="scientific">Treponema succinifaciens (strain ATCC 33096 / DSM 2489 / 6091)</name>
    <dbReference type="NCBI Taxonomy" id="869209"/>
    <lineage>
        <taxon>Bacteria</taxon>
        <taxon>Pseudomonadati</taxon>
        <taxon>Spirochaetota</taxon>
        <taxon>Spirochaetia</taxon>
        <taxon>Spirochaetales</taxon>
        <taxon>Treponemataceae</taxon>
        <taxon>Treponema</taxon>
    </lineage>
</organism>
<dbReference type="EMBL" id="CP002631">
    <property type="protein sequence ID" value="AEB13565.1"/>
    <property type="molecule type" value="Genomic_DNA"/>
</dbReference>
<evidence type="ECO:0000259" key="2">
    <source>
        <dbReference type="Pfam" id="PF03880"/>
    </source>
</evidence>
<evidence type="ECO:0000313" key="4">
    <source>
        <dbReference type="Proteomes" id="UP000006852"/>
    </source>
</evidence>
<evidence type="ECO:0000313" key="3">
    <source>
        <dbReference type="EMBL" id="AEB13565.1"/>
    </source>
</evidence>
<dbReference type="InterPro" id="IPR012677">
    <property type="entry name" value="Nucleotide-bd_a/b_plait_sf"/>
</dbReference>
<proteinExistence type="predicted"/>
<dbReference type="Gene3D" id="3.30.70.330">
    <property type="match status" value="1"/>
</dbReference>
<dbReference type="HOGENOM" id="CLU_090659_0_0_12"/>
<protein>
    <submittedName>
        <fullName evidence="3">DbpA RNA-binding domain protein</fullName>
    </submittedName>
</protein>
<dbReference type="STRING" id="869209.Tresu_0624"/>
<name>F2NUK2_TRES6</name>
<feature type="compositionally biased region" description="Low complexity" evidence="1">
    <location>
        <begin position="210"/>
        <end position="222"/>
    </location>
</feature>
<dbReference type="Proteomes" id="UP000006852">
    <property type="component" value="Chromosome"/>
</dbReference>
<gene>
    <name evidence="3" type="ordered locus">Tresu_0624</name>
</gene>
<dbReference type="KEGG" id="tsu:Tresu_0624"/>
<sequence>MAYNNNREGFKLNEENIASFLKDAVNRVEKASNAEIETLKQIKKLFKKNVPFSRRSYVAALLIKNANSGFKSNRFSRTEKTEKFGRSDRNERFSRNESRQSERNSEERKERTEKSPRVTIDPSVADTIFISVGRSRGVFPRDLVGLLVSVAGLERSRIGEIRVLSNYSFITLFAEDCDKTIKALNEYEYRGRKLSVSYSRKKDENEVPENTESASTESVVSEDTIPANVVNDAHADTSANTEEAKIAAEQSAFAASMDNAPAEDKPYSETTDDGQVKSHFGNGEAY</sequence>
<keyword evidence="4" id="KW-1185">Reference proteome</keyword>
<dbReference type="AlphaFoldDB" id="F2NUK2"/>
<feature type="compositionally biased region" description="Basic and acidic residues" evidence="1">
    <location>
        <begin position="77"/>
        <end position="116"/>
    </location>
</feature>